<protein>
    <submittedName>
        <fullName evidence="2">Uncharacterized protein</fullName>
    </submittedName>
</protein>
<organism evidence="2 3">
    <name type="scientific">Oedothorax gibbosus</name>
    <dbReference type="NCBI Taxonomy" id="931172"/>
    <lineage>
        <taxon>Eukaryota</taxon>
        <taxon>Metazoa</taxon>
        <taxon>Ecdysozoa</taxon>
        <taxon>Arthropoda</taxon>
        <taxon>Chelicerata</taxon>
        <taxon>Arachnida</taxon>
        <taxon>Araneae</taxon>
        <taxon>Araneomorphae</taxon>
        <taxon>Entelegynae</taxon>
        <taxon>Araneoidea</taxon>
        <taxon>Linyphiidae</taxon>
        <taxon>Erigoninae</taxon>
        <taxon>Oedothorax</taxon>
    </lineage>
</organism>
<feature type="compositionally biased region" description="Basic residues" evidence="1">
    <location>
        <begin position="12"/>
        <end position="38"/>
    </location>
</feature>
<feature type="region of interest" description="Disordered" evidence="1">
    <location>
        <begin position="1"/>
        <end position="87"/>
    </location>
</feature>
<gene>
    <name evidence="2" type="ORF">JTE90_025335</name>
</gene>
<evidence type="ECO:0000313" key="3">
    <source>
        <dbReference type="Proteomes" id="UP000827092"/>
    </source>
</evidence>
<reference evidence="2 3" key="1">
    <citation type="journal article" date="2022" name="Nat. Ecol. Evol.">
        <title>A masculinizing supergene underlies an exaggerated male reproductive morph in a spider.</title>
        <authorList>
            <person name="Hendrickx F."/>
            <person name="De Corte Z."/>
            <person name="Sonet G."/>
            <person name="Van Belleghem S.M."/>
            <person name="Kostlbacher S."/>
            <person name="Vangestel C."/>
        </authorList>
    </citation>
    <scope>NUCLEOTIDE SEQUENCE [LARGE SCALE GENOMIC DNA]</scope>
    <source>
        <strain evidence="2">W744_W776</strain>
    </source>
</reference>
<name>A0AAV6V8Y5_9ARAC</name>
<evidence type="ECO:0000313" key="2">
    <source>
        <dbReference type="EMBL" id="KAG8192071.1"/>
    </source>
</evidence>
<feature type="compositionally biased region" description="Basic and acidic residues" evidence="1">
    <location>
        <begin position="66"/>
        <end position="75"/>
    </location>
</feature>
<accession>A0AAV6V8Y5</accession>
<comment type="caution">
    <text evidence="2">The sequence shown here is derived from an EMBL/GenBank/DDBJ whole genome shotgun (WGS) entry which is preliminary data.</text>
</comment>
<dbReference type="Proteomes" id="UP000827092">
    <property type="component" value="Unassembled WGS sequence"/>
</dbReference>
<sequence length="87" mass="9963">MSPTSETPRYIFRNKKVRKIHKVPTTKKQHPTSRGKTRTKTEPPEDLLSQFEDAETKTHGGATIPKRGEGEDKPTNENLGISKSRWY</sequence>
<proteinExistence type="predicted"/>
<evidence type="ECO:0000256" key="1">
    <source>
        <dbReference type="SAM" id="MobiDB-lite"/>
    </source>
</evidence>
<keyword evidence="3" id="KW-1185">Reference proteome</keyword>
<dbReference type="AlphaFoldDB" id="A0AAV6V8Y5"/>
<dbReference type="EMBL" id="JAFNEN010000146">
    <property type="protein sequence ID" value="KAG8192071.1"/>
    <property type="molecule type" value="Genomic_DNA"/>
</dbReference>